<sequence length="277" mass="31232">MEISLRRNLTDLSADRLAAAALRPGGQEARPNQLLRAAGLTGRRDPLTELQQKILTAAIALTCTNGRPDQTRTVYGMKIGDFLALCGTVADDLYAFVANETEKLVKKGVWLYDERTGELTRTQWFQSIGFNDGEIVFRFSATVLALIAAIEPGDTEHQLVKGIQYKGKHTRAVFEIIWARRAAGVVEYSISELMQLLALEHTRYSYGQLRLRVLEPSIQEIYDWDGEIAVRFGPTFSGRRVEGVWFEVKTGDEAREIRKKEPQFRFAPPEERPGRDG</sequence>
<dbReference type="RefSeq" id="WP_413778372.1">
    <property type="nucleotide sequence ID" value="NZ_JAUOZS010000001.1"/>
</dbReference>
<dbReference type="SUPFAM" id="SSF46785">
    <property type="entry name" value="Winged helix' DNA-binding domain"/>
    <property type="match status" value="2"/>
</dbReference>
<dbReference type="EMBL" id="JAUOZS010000001">
    <property type="protein sequence ID" value="MDT8899805.1"/>
    <property type="molecule type" value="Genomic_DNA"/>
</dbReference>
<dbReference type="InterPro" id="IPR036390">
    <property type="entry name" value="WH_DNA-bd_sf"/>
</dbReference>
<dbReference type="Pfam" id="PF01051">
    <property type="entry name" value="Rep3_N"/>
    <property type="match status" value="1"/>
</dbReference>
<dbReference type="InterPro" id="IPR036388">
    <property type="entry name" value="WH-like_DNA-bd_sf"/>
</dbReference>
<evidence type="ECO:0000313" key="3">
    <source>
        <dbReference type="EMBL" id="MDT8899805.1"/>
    </source>
</evidence>
<protein>
    <submittedName>
        <fullName evidence="3">Replication initiation protein</fullName>
    </submittedName>
</protein>
<feature type="domain" description="Initiator Rep protein WH1" evidence="2">
    <location>
        <begin position="45"/>
        <end position="177"/>
    </location>
</feature>
<organism evidence="3 4">
    <name type="scientific">Anaeroselena agilis</name>
    <dbReference type="NCBI Taxonomy" id="3063788"/>
    <lineage>
        <taxon>Bacteria</taxon>
        <taxon>Bacillati</taxon>
        <taxon>Bacillota</taxon>
        <taxon>Negativicutes</taxon>
        <taxon>Acetonemataceae</taxon>
        <taxon>Anaeroselena</taxon>
    </lineage>
</organism>
<comment type="caution">
    <text evidence="3">The sequence shown here is derived from an EMBL/GenBank/DDBJ whole genome shotgun (WGS) entry which is preliminary data.</text>
</comment>
<keyword evidence="4" id="KW-1185">Reference proteome</keyword>
<name>A0ABU3NSK0_9FIRM</name>
<gene>
    <name evidence="3" type="ORF">Q4T40_00895</name>
</gene>
<proteinExistence type="inferred from homology"/>
<accession>A0ABU3NSK0</accession>
<evidence type="ECO:0000313" key="4">
    <source>
        <dbReference type="Proteomes" id="UP001254848"/>
    </source>
</evidence>
<dbReference type="Proteomes" id="UP001254848">
    <property type="component" value="Unassembled WGS sequence"/>
</dbReference>
<evidence type="ECO:0000256" key="1">
    <source>
        <dbReference type="ARBA" id="ARBA00038283"/>
    </source>
</evidence>
<evidence type="ECO:0000259" key="2">
    <source>
        <dbReference type="Pfam" id="PF01051"/>
    </source>
</evidence>
<dbReference type="Pfam" id="PF21205">
    <property type="entry name" value="Rep3_C"/>
    <property type="match status" value="1"/>
</dbReference>
<dbReference type="Gene3D" id="1.10.10.10">
    <property type="entry name" value="Winged helix-like DNA-binding domain superfamily/Winged helix DNA-binding domain"/>
    <property type="match status" value="2"/>
</dbReference>
<reference evidence="3 4" key="1">
    <citation type="submission" date="2023-07" db="EMBL/GenBank/DDBJ databases">
        <title>The novel representative of Negativicutes class, Anaeroselena agilis gen. nov. sp. nov.</title>
        <authorList>
            <person name="Prokofeva M.I."/>
            <person name="Elcheninov A.G."/>
            <person name="Klyukina A."/>
            <person name="Kublanov I.V."/>
            <person name="Frolov E.N."/>
            <person name="Podosokorskaya O.A."/>
        </authorList>
    </citation>
    <scope>NUCLEOTIDE SEQUENCE [LARGE SCALE GENOMIC DNA]</scope>
    <source>
        <strain evidence="3 4">4137-cl</strain>
    </source>
</reference>
<comment type="similarity">
    <text evidence="1">Belongs to the initiator RepB protein family.</text>
</comment>
<dbReference type="InterPro" id="IPR000525">
    <property type="entry name" value="Initiator_Rep_WH1"/>
</dbReference>